<gene>
    <name evidence="1" type="primary">ORF94556</name>
</gene>
<evidence type="ECO:0000313" key="1">
    <source>
        <dbReference type="EMBL" id="CEK75216.1"/>
    </source>
</evidence>
<dbReference type="AlphaFoldDB" id="A0A0B7A594"/>
<reference evidence="1" key="1">
    <citation type="submission" date="2014-12" db="EMBL/GenBank/DDBJ databases">
        <title>Insight into the proteome of Arion vulgaris.</title>
        <authorList>
            <person name="Aradska J."/>
            <person name="Bulat T."/>
            <person name="Smidak R."/>
            <person name="Sarate P."/>
            <person name="Gangsoo J."/>
            <person name="Sialana F."/>
            <person name="Bilban M."/>
            <person name="Lubec G."/>
        </authorList>
    </citation>
    <scope>NUCLEOTIDE SEQUENCE</scope>
    <source>
        <tissue evidence="1">Skin</tissue>
    </source>
</reference>
<feature type="non-terminal residue" evidence="1">
    <location>
        <position position="55"/>
    </location>
</feature>
<dbReference type="EMBL" id="HACG01028351">
    <property type="protein sequence ID" value="CEK75216.1"/>
    <property type="molecule type" value="Transcribed_RNA"/>
</dbReference>
<protein>
    <submittedName>
        <fullName evidence="1">Uncharacterized protein</fullName>
    </submittedName>
</protein>
<organism evidence="1">
    <name type="scientific">Arion vulgaris</name>
    <dbReference type="NCBI Taxonomy" id="1028688"/>
    <lineage>
        <taxon>Eukaryota</taxon>
        <taxon>Metazoa</taxon>
        <taxon>Spiralia</taxon>
        <taxon>Lophotrochozoa</taxon>
        <taxon>Mollusca</taxon>
        <taxon>Gastropoda</taxon>
        <taxon>Heterobranchia</taxon>
        <taxon>Euthyneura</taxon>
        <taxon>Panpulmonata</taxon>
        <taxon>Eupulmonata</taxon>
        <taxon>Stylommatophora</taxon>
        <taxon>Helicina</taxon>
        <taxon>Arionoidea</taxon>
        <taxon>Arionidae</taxon>
        <taxon>Arion</taxon>
    </lineage>
</organism>
<proteinExistence type="predicted"/>
<sequence length="55" mass="6164">MSSSNQTKLDRNFPICLDDRVFDKIHCGNSVNNEHFKKKNVASSFPDIVSCSSTT</sequence>
<name>A0A0B7A594_9EUPU</name>
<accession>A0A0B7A594</accession>